<name>A0A5B8A4B4_9BACT</name>
<dbReference type="OrthoDB" id="1452202at2"/>
<dbReference type="KEGG" id="hyj:FHG12_19655"/>
<feature type="transmembrane region" description="Helical" evidence="1">
    <location>
        <begin position="12"/>
        <end position="37"/>
    </location>
</feature>
<keyword evidence="3" id="KW-1185">Reference proteome</keyword>
<feature type="transmembrane region" description="Helical" evidence="1">
    <location>
        <begin position="229"/>
        <end position="248"/>
    </location>
</feature>
<keyword evidence="1" id="KW-0812">Transmembrane</keyword>
<dbReference type="PANTHER" id="PTHR37305:SF1">
    <property type="entry name" value="MEMBRANE PROTEIN"/>
    <property type="match status" value="1"/>
</dbReference>
<keyword evidence="1" id="KW-0472">Membrane</keyword>
<evidence type="ECO:0000313" key="3">
    <source>
        <dbReference type="Proteomes" id="UP000305398"/>
    </source>
</evidence>
<dbReference type="Proteomes" id="UP000305398">
    <property type="component" value="Chromosome"/>
</dbReference>
<evidence type="ECO:0000313" key="2">
    <source>
        <dbReference type="EMBL" id="QDA62178.1"/>
    </source>
</evidence>
<feature type="transmembrane region" description="Helical" evidence="1">
    <location>
        <begin position="171"/>
        <end position="189"/>
    </location>
</feature>
<feature type="transmembrane region" description="Helical" evidence="1">
    <location>
        <begin position="104"/>
        <end position="124"/>
    </location>
</feature>
<dbReference type="PANTHER" id="PTHR37305">
    <property type="entry name" value="INTEGRAL MEMBRANE PROTEIN-RELATED"/>
    <property type="match status" value="1"/>
</dbReference>
<proteinExistence type="predicted"/>
<gene>
    <name evidence="2" type="ORF">FHG12_19655</name>
</gene>
<dbReference type="AlphaFoldDB" id="A0A5B8A4B4"/>
<dbReference type="EMBL" id="CP040896">
    <property type="protein sequence ID" value="QDA62178.1"/>
    <property type="molecule type" value="Genomic_DNA"/>
</dbReference>
<organism evidence="2 3">
    <name type="scientific">Hymenobacter jejuensis</name>
    <dbReference type="NCBI Taxonomy" id="2502781"/>
    <lineage>
        <taxon>Bacteria</taxon>
        <taxon>Pseudomonadati</taxon>
        <taxon>Bacteroidota</taxon>
        <taxon>Cytophagia</taxon>
        <taxon>Cytophagales</taxon>
        <taxon>Hymenobacteraceae</taxon>
        <taxon>Hymenobacter</taxon>
    </lineage>
</organism>
<feature type="transmembrane region" description="Helical" evidence="1">
    <location>
        <begin position="144"/>
        <end position="164"/>
    </location>
</feature>
<feature type="transmembrane region" description="Helical" evidence="1">
    <location>
        <begin position="57"/>
        <end position="76"/>
    </location>
</feature>
<dbReference type="RefSeq" id="WP_139517409.1">
    <property type="nucleotide sequence ID" value="NZ_CP040896.1"/>
</dbReference>
<evidence type="ECO:0000256" key="1">
    <source>
        <dbReference type="SAM" id="Phobius"/>
    </source>
</evidence>
<sequence>MLRAELRKLLPYRTAWVILVLYAVLLAIFVSVGGNVVINGQRVGQTLYAFPAVWSKLSYAASYFNMLLSILLIILITDEFQFRTFRQQVINGASHLDLIQGKMAVSALLTLFGTTAVLIIGFYFGLTRAPETAAAATTNLSAVALYAVQALGYLALAALLAFLIRRSGAAILLFLLYSWVVEPLIRFSLPDELDRFFPMKILASLTPTPGQEMLDTVTGPNGSFTATEALPFAIGYIGLFWLLSYALLRNRDL</sequence>
<keyword evidence="1" id="KW-1133">Transmembrane helix</keyword>
<reference evidence="2 3" key="1">
    <citation type="submission" date="2019-06" db="EMBL/GenBank/DDBJ databases">
        <authorList>
            <person name="Srinivasan S."/>
        </authorList>
    </citation>
    <scope>NUCLEOTIDE SEQUENCE [LARGE SCALE GENOMIC DNA]</scope>
    <source>
        <strain evidence="2 3">17J68-5</strain>
    </source>
</reference>
<protein>
    <submittedName>
        <fullName evidence="2">ABC transporter permease</fullName>
    </submittedName>
</protein>
<accession>A0A5B8A4B4</accession>